<gene>
    <name evidence="1" type="ORF">N8T08_008183</name>
</gene>
<keyword evidence="2" id="KW-1185">Reference proteome</keyword>
<comment type="caution">
    <text evidence="1">The sequence shown here is derived from an EMBL/GenBank/DDBJ whole genome shotgun (WGS) entry which is preliminary data.</text>
</comment>
<sequence>METSEVLVHVSAPSTVADDAHYRAQVQAILGFQPASRQVITLRSDEGSYDRAQEQDRSHDPDEDQSLDRLHPNDARHRDADVHAPQSAGPPLPCTSESVSDLDPHVIPHNNNNAVSSMEFTTATALAVDDPPPRGGAAQDSLGSPVSVIPDSQPEVLVSRDATGFESSDQYQRTSAPDLSSPPPSKRCRIESVPTPNEHSKVLLDKQLPPAAHDGKQEQKLELKEKHSPHQSDHEPRPPHSTPAPMPTSKPKLPAKGKDKDSNKASHPPAPALEVTIAPPMQIRPPPPPISNKRFITHITPTLSMLFKRLHSPRVYTPLQQSRPLDILERGYWYLRIDILHADADANKSKPHPNTWDRSLFNRFWSFLSEFVGKEGRAGWGVWCLLEDVSSSVSTDPGSGSEARSGSQPDSDPTSRHNQRIPPAHELGLKVYAWGEIAVHIYLLLFLASERRIRKMGAQWCDGSEEVVIRMPTSTSPSTSTFTSTNKDLPGNLAG</sequence>
<evidence type="ECO:0000313" key="1">
    <source>
        <dbReference type="EMBL" id="KAK1142100.1"/>
    </source>
</evidence>
<protein>
    <submittedName>
        <fullName evidence="1">Uncharacterized protein</fullName>
    </submittedName>
</protein>
<organism evidence="1 2">
    <name type="scientific">Aspergillus melleus</name>
    <dbReference type="NCBI Taxonomy" id="138277"/>
    <lineage>
        <taxon>Eukaryota</taxon>
        <taxon>Fungi</taxon>
        <taxon>Dikarya</taxon>
        <taxon>Ascomycota</taxon>
        <taxon>Pezizomycotina</taxon>
        <taxon>Eurotiomycetes</taxon>
        <taxon>Eurotiomycetidae</taxon>
        <taxon>Eurotiales</taxon>
        <taxon>Aspergillaceae</taxon>
        <taxon>Aspergillus</taxon>
        <taxon>Aspergillus subgen. Circumdati</taxon>
    </lineage>
</organism>
<reference evidence="1 2" key="1">
    <citation type="journal article" date="2023" name="ACS Omega">
        <title>Identification of the Neoaspergillic Acid Biosynthesis Gene Cluster by Establishing an In Vitro CRISPR-Ribonucleoprotein Genetic System in Aspergillus melleus.</title>
        <authorList>
            <person name="Yuan B."/>
            <person name="Grau M.F."/>
            <person name="Murata R.M."/>
            <person name="Torok T."/>
            <person name="Venkateswaran K."/>
            <person name="Stajich J.E."/>
            <person name="Wang C.C.C."/>
        </authorList>
    </citation>
    <scope>NUCLEOTIDE SEQUENCE [LARGE SCALE GENOMIC DNA]</scope>
    <source>
        <strain evidence="1 2">IMV 1140</strain>
    </source>
</reference>
<dbReference type="EMBL" id="JAOPJF010000054">
    <property type="protein sequence ID" value="KAK1142100.1"/>
    <property type="molecule type" value="Genomic_DNA"/>
</dbReference>
<name>A0ACC3AWE9_9EURO</name>
<proteinExistence type="predicted"/>
<evidence type="ECO:0000313" key="2">
    <source>
        <dbReference type="Proteomes" id="UP001177260"/>
    </source>
</evidence>
<accession>A0ACC3AWE9</accession>
<dbReference type="Proteomes" id="UP001177260">
    <property type="component" value="Unassembled WGS sequence"/>
</dbReference>